<sequence>MYCTTSRMFHAAILRQTSAALLRYFPVGLSGMSSKRSITIRFLRHHDCRTDISLPSDHFRIGADFTTTRRLLVMTPATKFLAVTLYNMTVMAPCTAHLCVGFAKDGPGANSGSAIEDSNLFKPVSQPLRIRTAHSELPRPPWFRRERTFRRYTLPSFTKPTQQTAACLVDTLPDKSYVLGSVYQRMHIGPASETSQIVSGAVSFLVCIIMGRVAALSAFLIQPAAFAFRPAITPPHCRTTNRAFCYAVNHLFDW</sequence>
<dbReference type="EMBL" id="LAZR01054987">
    <property type="protein sequence ID" value="KKK77373.1"/>
    <property type="molecule type" value="Genomic_DNA"/>
</dbReference>
<reference evidence="1" key="1">
    <citation type="journal article" date="2015" name="Nature">
        <title>Complex archaea that bridge the gap between prokaryotes and eukaryotes.</title>
        <authorList>
            <person name="Spang A."/>
            <person name="Saw J.H."/>
            <person name="Jorgensen S.L."/>
            <person name="Zaremba-Niedzwiedzka K."/>
            <person name="Martijn J."/>
            <person name="Lind A.E."/>
            <person name="van Eijk R."/>
            <person name="Schleper C."/>
            <person name="Guy L."/>
            <person name="Ettema T.J."/>
        </authorList>
    </citation>
    <scope>NUCLEOTIDE SEQUENCE</scope>
</reference>
<dbReference type="AlphaFoldDB" id="A0A0F8Y7S8"/>
<protein>
    <submittedName>
        <fullName evidence="1">Uncharacterized protein</fullName>
    </submittedName>
</protein>
<accession>A0A0F8Y7S8</accession>
<name>A0A0F8Y7S8_9ZZZZ</name>
<organism evidence="1">
    <name type="scientific">marine sediment metagenome</name>
    <dbReference type="NCBI Taxonomy" id="412755"/>
    <lineage>
        <taxon>unclassified sequences</taxon>
        <taxon>metagenomes</taxon>
        <taxon>ecological metagenomes</taxon>
    </lineage>
</organism>
<comment type="caution">
    <text evidence="1">The sequence shown here is derived from an EMBL/GenBank/DDBJ whole genome shotgun (WGS) entry which is preliminary data.</text>
</comment>
<gene>
    <name evidence="1" type="ORF">LCGC14_2854270</name>
</gene>
<evidence type="ECO:0000313" key="1">
    <source>
        <dbReference type="EMBL" id="KKK77373.1"/>
    </source>
</evidence>
<proteinExistence type="predicted"/>